<protein>
    <submittedName>
        <fullName evidence="2">Uncharacterized protein</fullName>
    </submittedName>
</protein>
<dbReference type="EMBL" id="NBSK02000007">
    <property type="protein sequence ID" value="KAJ0197900.1"/>
    <property type="molecule type" value="Genomic_DNA"/>
</dbReference>
<comment type="caution">
    <text evidence="2">The sequence shown here is derived from an EMBL/GenBank/DDBJ whole genome shotgun (WGS) entry which is preliminary data.</text>
</comment>
<gene>
    <name evidence="2" type="ORF">LSAT_V11C700367480</name>
</gene>
<feature type="compositionally biased region" description="Polar residues" evidence="1">
    <location>
        <begin position="1"/>
        <end position="12"/>
    </location>
</feature>
<feature type="region of interest" description="Disordered" evidence="1">
    <location>
        <begin position="112"/>
        <end position="142"/>
    </location>
</feature>
<feature type="compositionally biased region" description="Basic and acidic residues" evidence="1">
    <location>
        <begin position="13"/>
        <end position="22"/>
    </location>
</feature>
<dbReference type="Proteomes" id="UP000235145">
    <property type="component" value="Unassembled WGS sequence"/>
</dbReference>
<evidence type="ECO:0000313" key="3">
    <source>
        <dbReference type="Proteomes" id="UP000235145"/>
    </source>
</evidence>
<feature type="region of interest" description="Disordered" evidence="1">
    <location>
        <begin position="88"/>
        <end position="107"/>
    </location>
</feature>
<dbReference type="AlphaFoldDB" id="A0A9R1V1B3"/>
<keyword evidence="3" id="KW-1185">Reference proteome</keyword>
<feature type="compositionally biased region" description="Basic residues" evidence="1">
    <location>
        <begin position="133"/>
        <end position="142"/>
    </location>
</feature>
<proteinExistence type="predicted"/>
<evidence type="ECO:0000256" key="1">
    <source>
        <dbReference type="SAM" id="MobiDB-lite"/>
    </source>
</evidence>
<accession>A0A9R1V1B3</accession>
<sequence length="142" mass="16620">MIKLQNGISLQKENGRDISEGKKQKKHAGDITIKSWFVKYESLFKKHIGEISKVNENEVQVEKEIEESEDENPTKDNGFQKAIVLFTPKENQVQHTEDENIANAEEVEKMVVDQTTKNNKKIKKKQQEEIKRKEKKKKLKKQ</sequence>
<organism evidence="2 3">
    <name type="scientific">Lactuca sativa</name>
    <name type="common">Garden lettuce</name>
    <dbReference type="NCBI Taxonomy" id="4236"/>
    <lineage>
        <taxon>Eukaryota</taxon>
        <taxon>Viridiplantae</taxon>
        <taxon>Streptophyta</taxon>
        <taxon>Embryophyta</taxon>
        <taxon>Tracheophyta</taxon>
        <taxon>Spermatophyta</taxon>
        <taxon>Magnoliopsida</taxon>
        <taxon>eudicotyledons</taxon>
        <taxon>Gunneridae</taxon>
        <taxon>Pentapetalae</taxon>
        <taxon>asterids</taxon>
        <taxon>campanulids</taxon>
        <taxon>Asterales</taxon>
        <taxon>Asteraceae</taxon>
        <taxon>Cichorioideae</taxon>
        <taxon>Cichorieae</taxon>
        <taxon>Lactucinae</taxon>
        <taxon>Lactuca</taxon>
    </lineage>
</organism>
<feature type="region of interest" description="Disordered" evidence="1">
    <location>
        <begin position="1"/>
        <end position="26"/>
    </location>
</feature>
<reference evidence="2 3" key="1">
    <citation type="journal article" date="2017" name="Nat. Commun.">
        <title>Genome assembly with in vitro proximity ligation data and whole-genome triplication in lettuce.</title>
        <authorList>
            <person name="Reyes-Chin-Wo S."/>
            <person name="Wang Z."/>
            <person name="Yang X."/>
            <person name="Kozik A."/>
            <person name="Arikit S."/>
            <person name="Song C."/>
            <person name="Xia L."/>
            <person name="Froenicke L."/>
            <person name="Lavelle D.O."/>
            <person name="Truco M.J."/>
            <person name="Xia R."/>
            <person name="Zhu S."/>
            <person name="Xu C."/>
            <person name="Xu H."/>
            <person name="Xu X."/>
            <person name="Cox K."/>
            <person name="Korf I."/>
            <person name="Meyers B.C."/>
            <person name="Michelmore R.W."/>
        </authorList>
    </citation>
    <scope>NUCLEOTIDE SEQUENCE [LARGE SCALE GENOMIC DNA]</scope>
    <source>
        <strain evidence="3">cv. Salinas</strain>
        <tissue evidence="2">Seedlings</tissue>
    </source>
</reference>
<evidence type="ECO:0000313" key="2">
    <source>
        <dbReference type="EMBL" id="KAJ0197900.1"/>
    </source>
</evidence>
<name>A0A9R1V1B3_LACSA</name>